<organism evidence="4 5">
    <name type="scientific">Jejudonia soesokkakensis</name>
    <dbReference type="NCBI Taxonomy" id="1323432"/>
    <lineage>
        <taxon>Bacteria</taxon>
        <taxon>Pseudomonadati</taxon>
        <taxon>Bacteroidota</taxon>
        <taxon>Flavobacteriia</taxon>
        <taxon>Flavobacteriales</taxon>
        <taxon>Flavobacteriaceae</taxon>
        <taxon>Jejudonia</taxon>
    </lineage>
</organism>
<protein>
    <recommendedName>
        <fullName evidence="6">PEP-CTERM protein-sorting domain-containing protein</fullName>
    </recommendedName>
</protein>
<proteinExistence type="predicted"/>
<keyword evidence="2" id="KW-0472">Membrane</keyword>
<feature type="chain" id="PRO_5045260727" description="PEP-CTERM protein-sorting domain-containing protein" evidence="3">
    <location>
        <begin position="20"/>
        <end position="79"/>
    </location>
</feature>
<evidence type="ECO:0000256" key="2">
    <source>
        <dbReference type="SAM" id="Phobius"/>
    </source>
</evidence>
<sequence length="79" mass="8615">MRSQIVTILTIMFSFLSTAAVFGQRAGGPAPPEPALRPPGGPVPPELPIDDNLIILLFAGIVIGVWYFYKKRKTTNIPH</sequence>
<keyword evidence="3" id="KW-0732">Signal</keyword>
<comment type="caution">
    <text evidence="4">The sequence shown here is derived from an EMBL/GenBank/DDBJ whole genome shotgun (WGS) entry which is preliminary data.</text>
</comment>
<feature type="region of interest" description="Disordered" evidence="1">
    <location>
        <begin position="24"/>
        <end position="43"/>
    </location>
</feature>
<evidence type="ECO:0000313" key="5">
    <source>
        <dbReference type="Proteomes" id="UP001596415"/>
    </source>
</evidence>
<gene>
    <name evidence="4" type="ORF">ACFQO1_00755</name>
</gene>
<accession>A0ABW2MQU2</accession>
<evidence type="ECO:0008006" key="6">
    <source>
        <dbReference type="Google" id="ProtNLM"/>
    </source>
</evidence>
<feature type="compositionally biased region" description="Pro residues" evidence="1">
    <location>
        <begin position="29"/>
        <end position="43"/>
    </location>
</feature>
<dbReference type="EMBL" id="JBHTBN010000001">
    <property type="protein sequence ID" value="MFC7356200.1"/>
    <property type="molecule type" value="Genomic_DNA"/>
</dbReference>
<keyword evidence="5" id="KW-1185">Reference proteome</keyword>
<feature type="signal peptide" evidence="3">
    <location>
        <begin position="1"/>
        <end position="19"/>
    </location>
</feature>
<keyword evidence="2" id="KW-1133">Transmembrane helix</keyword>
<feature type="transmembrane region" description="Helical" evidence="2">
    <location>
        <begin position="52"/>
        <end position="69"/>
    </location>
</feature>
<keyword evidence="2" id="KW-0812">Transmembrane</keyword>
<evidence type="ECO:0000256" key="1">
    <source>
        <dbReference type="SAM" id="MobiDB-lite"/>
    </source>
</evidence>
<reference evidence="5" key="1">
    <citation type="journal article" date="2019" name="Int. J. Syst. Evol. Microbiol.">
        <title>The Global Catalogue of Microorganisms (GCM) 10K type strain sequencing project: providing services to taxonomists for standard genome sequencing and annotation.</title>
        <authorList>
            <consortium name="The Broad Institute Genomics Platform"/>
            <consortium name="The Broad Institute Genome Sequencing Center for Infectious Disease"/>
            <person name="Wu L."/>
            <person name="Ma J."/>
        </authorList>
    </citation>
    <scope>NUCLEOTIDE SEQUENCE [LARGE SCALE GENOMIC DNA]</scope>
    <source>
        <strain evidence="5">CGMCC 1.16306</strain>
    </source>
</reference>
<evidence type="ECO:0000256" key="3">
    <source>
        <dbReference type="SAM" id="SignalP"/>
    </source>
</evidence>
<dbReference type="Proteomes" id="UP001596415">
    <property type="component" value="Unassembled WGS sequence"/>
</dbReference>
<name>A0ABW2MQU2_9FLAO</name>
<dbReference type="RefSeq" id="WP_380215714.1">
    <property type="nucleotide sequence ID" value="NZ_JBHTBN010000001.1"/>
</dbReference>
<evidence type="ECO:0000313" key="4">
    <source>
        <dbReference type="EMBL" id="MFC7356200.1"/>
    </source>
</evidence>